<dbReference type="InterPro" id="IPR000484">
    <property type="entry name" value="Photo_RC_L/M"/>
</dbReference>
<dbReference type="GO" id="GO:0016168">
    <property type="term" value="F:chlorophyll binding"/>
    <property type="evidence" value="ECO:0007669"/>
    <property type="project" value="UniProtKB-KW"/>
</dbReference>
<evidence type="ECO:0000313" key="22">
    <source>
        <dbReference type="EMBL" id="TYJ97313.1"/>
    </source>
</evidence>
<comment type="subcellular location">
    <subcellularLocation>
        <location evidence="1">Membrane</location>
        <topology evidence="1">Multi-pass membrane protein</topology>
    </subcellularLocation>
</comment>
<evidence type="ECO:0000313" key="21">
    <source>
        <dbReference type="EMBL" id="KAA0031821.1"/>
    </source>
</evidence>
<evidence type="ECO:0000256" key="12">
    <source>
        <dbReference type="ARBA" id="ARBA00022989"/>
    </source>
</evidence>
<keyword evidence="6" id="KW-0597">Phosphoprotein</keyword>
<evidence type="ECO:0000256" key="20">
    <source>
        <dbReference type="SAM" id="Phobius"/>
    </source>
</evidence>
<evidence type="ECO:0000256" key="2">
    <source>
        <dbReference type="ARBA" id="ARBA00008204"/>
    </source>
</evidence>
<evidence type="ECO:0000256" key="6">
    <source>
        <dbReference type="ARBA" id="ARBA00022553"/>
    </source>
</evidence>
<keyword evidence="15" id="KW-0560">Oxidoreductase</keyword>
<evidence type="ECO:0000313" key="24">
    <source>
        <dbReference type="Proteomes" id="UP000321947"/>
    </source>
</evidence>
<evidence type="ECO:0000256" key="16">
    <source>
        <dbReference type="ARBA" id="ARBA00023004"/>
    </source>
</evidence>
<keyword evidence="8 20" id="KW-0812">Transmembrane</keyword>
<keyword evidence="5" id="KW-0602">Photosynthesis</keyword>
<keyword evidence="18 20" id="KW-0472">Membrane</keyword>
<sequence>MGQEWELSFRLGMRPWIVVEYSATIVIFLIYQIIQGSFSDGMPLGTPVGVFKGSLLNPMHGSLVTSSLMRESTENKSTNSGYRYGQEEETENIVAVHGYFGRLLFYASFNNSRSLHFFLATWPVVGRVIHTWAEILNHANLGMEVMHERNAHNFPLDLAAVEVPSINE</sequence>
<keyword evidence="7" id="KW-0934">Plastid</keyword>
<dbReference type="GO" id="GO:0009772">
    <property type="term" value="P:photosynthetic electron transport in photosystem II"/>
    <property type="evidence" value="ECO:0007669"/>
    <property type="project" value="InterPro"/>
</dbReference>
<evidence type="ECO:0000256" key="11">
    <source>
        <dbReference type="ARBA" id="ARBA00022982"/>
    </source>
</evidence>
<evidence type="ECO:0000256" key="5">
    <source>
        <dbReference type="ARBA" id="ARBA00022531"/>
    </source>
</evidence>
<dbReference type="GO" id="GO:0016491">
    <property type="term" value="F:oxidoreductase activity"/>
    <property type="evidence" value="ECO:0007669"/>
    <property type="project" value="UniProtKB-KW"/>
</dbReference>
<dbReference type="GO" id="GO:0009523">
    <property type="term" value="C:photosystem II"/>
    <property type="evidence" value="ECO:0007669"/>
    <property type="project" value="UniProtKB-KW"/>
</dbReference>
<dbReference type="OrthoDB" id="143at2759"/>
<proteinExistence type="inferred from homology"/>
<evidence type="ECO:0000313" key="23">
    <source>
        <dbReference type="Proteomes" id="UP000321393"/>
    </source>
</evidence>
<name>A0A5A7SQJ5_CUCMM</name>
<dbReference type="PANTHER" id="PTHR33149">
    <property type="entry name" value="PHOTOSYSTEM II PROTEIN D1"/>
    <property type="match status" value="1"/>
</dbReference>
<dbReference type="Pfam" id="PF00124">
    <property type="entry name" value="Photo_RC"/>
    <property type="match status" value="2"/>
</dbReference>
<evidence type="ECO:0000256" key="17">
    <source>
        <dbReference type="ARBA" id="ARBA00023078"/>
    </source>
</evidence>
<dbReference type="GO" id="GO:0046872">
    <property type="term" value="F:metal ion binding"/>
    <property type="evidence" value="ECO:0007669"/>
    <property type="project" value="UniProtKB-KW"/>
</dbReference>
<accession>A0A5A7SQJ5</accession>
<dbReference type="EMBL" id="SSTE01022690">
    <property type="protein sequence ID" value="KAA0031821.1"/>
    <property type="molecule type" value="Genomic_DNA"/>
</dbReference>
<dbReference type="AlphaFoldDB" id="A0A5A7SQJ5"/>
<keyword evidence="3" id="KW-0813">Transport</keyword>
<evidence type="ECO:0000256" key="18">
    <source>
        <dbReference type="ARBA" id="ARBA00023136"/>
    </source>
</evidence>
<keyword evidence="9" id="KW-0479">Metal-binding</keyword>
<evidence type="ECO:0000256" key="4">
    <source>
        <dbReference type="ARBA" id="ARBA00022494"/>
    </source>
</evidence>
<keyword evidence="11" id="KW-0249">Electron transport</keyword>
<dbReference type="PANTHER" id="PTHR33149:SF12">
    <property type="entry name" value="PHOTOSYSTEM II D2 PROTEIN"/>
    <property type="match status" value="1"/>
</dbReference>
<comment type="caution">
    <text evidence="21">The sequence shown here is derived from an EMBL/GenBank/DDBJ whole genome shotgun (WGS) entry which is preliminary data.</text>
</comment>
<keyword evidence="13" id="KW-0007">Acetylation</keyword>
<dbReference type="EMBL" id="SSTD01018933">
    <property type="protein sequence ID" value="TYJ97313.1"/>
    <property type="molecule type" value="Genomic_DNA"/>
</dbReference>
<dbReference type="Gene3D" id="1.20.85.10">
    <property type="entry name" value="Photosystem II protein D1-like"/>
    <property type="match status" value="1"/>
</dbReference>
<evidence type="ECO:0000256" key="10">
    <source>
        <dbReference type="ARBA" id="ARBA00022842"/>
    </source>
</evidence>
<evidence type="ECO:0000256" key="15">
    <source>
        <dbReference type="ARBA" id="ARBA00023002"/>
    </source>
</evidence>
<reference evidence="23 24" key="1">
    <citation type="submission" date="2019-08" db="EMBL/GenBank/DDBJ databases">
        <title>Draft genome sequences of two oriental melons (Cucumis melo L. var makuwa).</title>
        <authorList>
            <person name="Kwon S.-Y."/>
        </authorList>
    </citation>
    <scope>NUCLEOTIDE SEQUENCE [LARGE SCALE GENOMIC DNA]</scope>
    <source>
        <strain evidence="24">cv. Chang Bougi</strain>
        <strain evidence="23">cv. SW 3</strain>
        <tissue evidence="21">Leaf</tissue>
    </source>
</reference>
<dbReference type="GO" id="GO:0009535">
    <property type="term" value="C:chloroplast thylakoid membrane"/>
    <property type="evidence" value="ECO:0007669"/>
    <property type="project" value="TreeGrafter"/>
</dbReference>
<keyword evidence="4" id="KW-0148">Chlorophyll</keyword>
<feature type="transmembrane region" description="Helical" evidence="20">
    <location>
        <begin position="15"/>
        <end position="34"/>
    </location>
</feature>
<dbReference type="SUPFAM" id="SSF81483">
    <property type="entry name" value="Bacterial photosystem II reaction centre, L and M subunits"/>
    <property type="match status" value="1"/>
</dbReference>
<evidence type="ECO:0000256" key="7">
    <source>
        <dbReference type="ARBA" id="ARBA00022640"/>
    </source>
</evidence>
<dbReference type="InterPro" id="IPR036854">
    <property type="entry name" value="Photo_II_D1/D2_sf"/>
</dbReference>
<dbReference type="Proteomes" id="UP000321947">
    <property type="component" value="Unassembled WGS sequence"/>
</dbReference>
<keyword evidence="17" id="KW-0793">Thylakoid</keyword>
<keyword evidence="16" id="KW-0408">Iron</keyword>
<evidence type="ECO:0000256" key="1">
    <source>
        <dbReference type="ARBA" id="ARBA00004141"/>
    </source>
</evidence>
<keyword evidence="19" id="KW-0604">Photosystem II</keyword>
<protein>
    <submittedName>
        <fullName evidence="21">Photosystem II protein D1 (Chloroplast)</fullName>
    </submittedName>
</protein>
<keyword evidence="12 20" id="KW-1133">Transmembrane helix</keyword>
<keyword evidence="14" id="KW-0157">Chromophore</keyword>
<evidence type="ECO:0000256" key="8">
    <source>
        <dbReference type="ARBA" id="ARBA00022692"/>
    </source>
</evidence>
<comment type="similarity">
    <text evidence="2">Belongs to the reaction center PufL/M/PsbA/D family.</text>
</comment>
<dbReference type="Proteomes" id="UP000321393">
    <property type="component" value="Unassembled WGS sequence"/>
</dbReference>
<dbReference type="STRING" id="1194695.A0A5A7SQJ5"/>
<evidence type="ECO:0000256" key="9">
    <source>
        <dbReference type="ARBA" id="ARBA00022723"/>
    </source>
</evidence>
<organism evidence="21 23">
    <name type="scientific">Cucumis melo var. makuwa</name>
    <name type="common">Oriental melon</name>
    <dbReference type="NCBI Taxonomy" id="1194695"/>
    <lineage>
        <taxon>Eukaryota</taxon>
        <taxon>Viridiplantae</taxon>
        <taxon>Streptophyta</taxon>
        <taxon>Embryophyta</taxon>
        <taxon>Tracheophyta</taxon>
        <taxon>Spermatophyta</taxon>
        <taxon>Magnoliopsida</taxon>
        <taxon>eudicotyledons</taxon>
        <taxon>Gunneridae</taxon>
        <taxon>Pentapetalae</taxon>
        <taxon>rosids</taxon>
        <taxon>fabids</taxon>
        <taxon>Cucurbitales</taxon>
        <taxon>Cucurbitaceae</taxon>
        <taxon>Benincaseae</taxon>
        <taxon>Cucumis</taxon>
    </lineage>
</organism>
<dbReference type="InterPro" id="IPR055266">
    <property type="entry name" value="D1/D2"/>
</dbReference>
<evidence type="ECO:0000256" key="3">
    <source>
        <dbReference type="ARBA" id="ARBA00022448"/>
    </source>
</evidence>
<evidence type="ECO:0000256" key="14">
    <source>
        <dbReference type="ARBA" id="ARBA00022991"/>
    </source>
</evidence>
<keyword evidence="10" id="KW-0460">Magnesium</keyword>
<evidence type="ECO:0000256" key="19">
    <source>
        <dbReference type="ARBA" id="ARBA00023276"/>
    </source>
</evidence>
<gene>
    <name evidence="22" type="ORF">E5676_scaffold194G001180</name>
    <name evidence="21" type="ORF">E6C27_scaffold848G00650</name>
</gene>
<evidence type="ECO:0000256" key="13">
    <source>
        <dbReference type="ARBA" id="ARBA00022990"/>
    </source>
</evidence>